<dbReference type="EMBL" id="JAPCID010000002">
    <property type="protein sequence ID" value="MDA0136174.1"/>
    <property type="molecule type" value="Genomic_DNA"/>
</dbReference>
<evidence type="ECO:0000256" key="2">
    <source>
        <dbReference type="ARBA" id="ARBA00022475"/>
    </source>
</evidence>
<evidence type="ECO:0000313" key="8">
    <source>
        <dbReference type="Proteomes" id="UP001147700"/>
    </source>
</evidence>
<evidence type="ECO:0000256" key="1">
    <source>
        <dbReference type="ARBA" id="ARBA00004651"/>
    </source>
</evidence>
<evidence type="ECO:0000313" key="7">
    <source>
        <dbReference type="EMBL" id="MDA0136174.1"/>
    </source>
</evidence>
<proteinExistence type="predicted"/>
<protein>
    <recommendedName>
        <fullName evidence="9">MFS transporter</fullName>
    </recommendedName>
</protein>
<evidence type="ECO:0000256" key="6">
    <source>
        <dbReference type="SAM" id="MobiDB-lite"/>
    </source>
</evidence>
<evidence type="ECO:0008006" key="9">
    <source>
        <dbReference type="Google" id="ProtNLM"/>
    </source>
</evidence>
<dbReference type="PANTHER" id="PTHR23513:SF6">
    <property type="entry name" value="MAJOR FACILITATOR SUPERFAMILY ASSOCIATED DOMAIN-CONTAINING PROTEIN"/>
    <property type="match status" value="1"/>
</dbReference>
<dbReference type="RefSeq" id="WP_202953107.1">
    <property type="nucleotide sequence ID" value="NZ_JAPCID010000002.1"/>
</dbReference>
<evidence type="ECO:0000256" key="5">
    <source>
        <dbReference type="ARBA" id="ARBA00023136"/>
    </source>
</evidence>
<feature type="compositionally biased region" description="Basic and acidic residues" evidence="6">
    <location>
        <begin position="116"/>
        <end position="129"/>
    </location>
</feature>
<comment type="caution">
    <text evidence="7">The sequence shown here is derived from an EMBL/GenBank/DDBJ whole genome shotgun (WGS) entry which is preliminary data.</text>
</comment>
<evidence type="ECO:0000256" key="4">
    <source>
        <dbReference type="ARBA" id="ARBA00022989"/>
    </source>
</evidence>
<dbReference type="InterPro" id="IPR036259">
    <property type="entry name" value="MFS_trans_sf"/>
</dbReference>
<name>A0ABT4RCB5_9ACTN</name>
<keyword evidence="2" id="KW-1003">Cell membrane</keyword>
<evidence type="ECO:0000256" key="3">
    <source>
        <dbReference type="ARBA" id="ARBA00022692"/>
    </source>
</evidence>
<dbReference type="SUPFAM" id="SSF103473">
    <property type="entry name" value="MFS general substrate transporter"/>
    <property type="match status" value="1"/>
</dbReference>
<dbReference type="Proteomes" id="UP001147700">
    <property type="component" value="Unassembled WGS sequence"/>
</dbReference>
<dbReference type="Gene3D" id="1.20.1250.20">
    <property type="entry name" value="MFS general substrate transporter like domains"/>
    <property type="match status" value="1"/>
</dbReference>
<gene>
    <name evidence="7" type="ORF">OJ962_01595</name>
</gene>
<keyword evidence="8" id="KW-1185">Reference proteome</keyword>
<dbReference type="PANTHER" id="PTHR23513">
    <property type="entry name" value="INTEGRAL MEMBRANE EFFLUX PROTEIN-RELATED"/>
    <property type="match status" value="1"/>
</dbReference>
<keyword evidence="4" id="KW-1133">Transmembrane helix</keyword>
<accession>A0ABT4RCB5</accession>
<comment type="subcellular location">
    <subcellularLocation>
        <location evidence="1">Cell membrane</location>
        <topology evidence="1">Multi-pass membrane protein</topology>
    </subcellularLocation>
</comment>
<feature type="region of interest" description="Disordered" evidence="6">
    <location>
        <begin position="109"/>
        <end position="136"/>
    </location>
</feature>
<reference evidence="7" key="1">
    <citation type="submission" date="2022-10" db="EMBL/GenBank/DDBJ databases">
        <title>The WGS of Solirubrobacter sp. CPCC 204708.</title>
        <authorList>
            <person name="Jiang Z."/>
        </authorList>
    </citation>
    <scope>NUCLEOTIDE SEQUENCE</scope>
    <source>
        <strain evidence="7">CPCC 204708</strain>
    </source>
</reference>
<keyword evidence="3" id="KW-0812">Transmembrane</keyword>
<keyword evidence="5" id="KW-0472">Membrane</keyword>
<organism evidence="7 8">
    <name type="scientific">Solirubrobacter deserti</name>
    <dbReference type="NCBI Taxonomy" id="2282478"/>
    <lineage>
        <taxon>Bacteria</taxon>
        <taxon>Bacillati</taxon>
        <taxon>Actinomycetota</taxon>
        <taxon>Thermoleophilia</taxon>
        <taxon>Solirubrobacterales</taxon>
        <taxon>Solirubrobacteraceae</taxon>
        <taxon>Solirubrobacter</taxon>
    </lineage>
</organism>
<sequence length="136" mass="14215">MRAAYAVFAAASTAALPPHGRRTRASWPCTRPVPSSPRISRALLPAIVAPEELARANGRFGAVREIGQLAGPAAAAGLLLVADPSTLLAFNALTFALSALLLTRLRGKLNPPAPAEDERTTSLRPREVRAWAASGS</sequence>